<organism evidence="2 3">
    <name type="scientific">Apiotrichum porosum</name>
    <dbReference type="NCBI Taxonomy" id="105984"/>
    <lineage>
        <taxon>Eukaryota</taxon>
        <taxon>Fungi</taxon>
        <taxon>Dikarya</taxon>
        <taxon>Basidiomycota</taxon>
        <taxon>Agaricomycotina</taxon>
        <taxon>Tremellomycetes</taxon>
        <taxon>Trichosporonales</taxon>
        <taxon>Trichosporonaceae</taxon>
        <taxon>Apiotrichum</taxon>
    </lineage>
</organism>
<sequence>MATLGSKRRYDDDDDDDKEYTPPPLEKRRRDNVTVEHPDTIRVHLDVVRGYSPTYDVAPETTVDKLLKSYAASRSFDPSTLQAAIFLTSGNQKQNQLKLVSADNTVQDVVEMLHENGYLAFGEGIELIVFEDKSRARATV</sequence>
<accession>A0A427XJN9</accession>
<comment type="caution">
    <text evidence="2">The sequence shown here is derived from an EMBL/GenBank/DDBJ whole genome shotgun (WGS) entry which is preliminary data.</text>
</comment>
<gene>
    <name evidence="2" type="ORF">EHS24_002012</name>
</gene>
<dbReference type="GeneID" id="39586555"/>
<evidence type="ECO:0000313" key="3">
    <source>
        <dbReference type="Proteomes" id="UP000279236"/>
    </source>
</evidence>
<evidence type="ECO:0000313" key="2">
    <source>
        <dbReference type="EMBL" id="RSH79080.1"/>
    </source>
</evidence>
<dbReference type="Proteomes" id="UP000279236">
    <property type="component" value="Unassembled WGS sequence"/>
</dbReference>
<feature type="region of interest" description="Disordered" evidence="1">
    <location>
        <begin position="1"/>
        <end position="34"/>
    </location>
</feature>
<keyword evidence="3" id="KW-1185">Reference proteome</keyword>
<dbReference type="AlphaFoldDB" id="A0A427XJN9"/>
<feature type="compositionally biased region" description="Basic and acidic residues" evidence="1">
    <location>
        <begin position="25"/>
        <end position="34"/>
    </location>
</feature>
<evidence type="ECO:0000256" key="1">
    <source>
        <dbReference type="SAM" id="MobiDB-lite"/>
    </source>
</evidence>
<name>A0A427XJN9_9TREE</name>
<reference evidence="2 3" key="1">
    <citation type="submission" date="2018-11" db="EMBL/GenBank/DDBJ databases">
        <title>Genome sequence of Apiotrichum porosum DSM 27194.</title>
        <authorList>
            <person name="Aliyu H."/>
            <person name="Gorte O."/>
            <person name="Ochsenreither K."/>
        </authorList>
    </citation>
    <scope>NUCLEOTIDE SEQUENCE [LARGE SCALE GENOMIC DNA]</scope>
    <source>
        <strain evidence="2 3">DSM 27194</strain>
    </source>
</reference>
<proteinExistence type="predicted"/>
<dbReference type="RefSeq" id="XP_028474227.1">
    <property type="nucleotide sequence ID" value="XM_028617764.1"/>
</dbReference>
<protein>
    <submittedName>
        <fullName evidence="2">Uncharacterized protein</fullName>
    </submittedName>
</protein>
<dbReference type="EMBL" id="RSCE01000011">
    <property type="protein sequence ID" value="RSH79080.1"/>
    <property type="molecule type" value="Genomic_DNA"/>
</dbReference>